<dbReference type="PROSITE" id="PS50297">
    <property type="entry name" value="ANK_REP_REGION"/>
    <property type="match status" value="1"/>
</dbReference>
<dbReference type="EMBL" id="JADAQX010000298">
    <property type="protein sequence ID" value="KAF8820803.1"/>
    <property type="molecule type" value="Genomic_DNA"/>
</dbReference>
<accession>A0ABQ7JA33</accession>
<dbReference type="SMART" id="SM00248">
    <property type="entry name" value="ANK"/>
    <property type="match status" value="2"/>
</dbReference>
<reference evidence="4 5" key="1">
    <citation type="journal article" date="2020" name="bioRxiv">
        <title>Metabolic contributions of an alphaproteobacterial endosymbiont in the apicomplexan Cardiosporidium cionae.</title>
        <authorList>
            <person name="Hunter E.S."/>
            <person name="Paight C.J."/>
            <person name="Lane C.E."/>
        </authorList>
    </citation>
    <scope>NUCLEOTIDE SEQUENCE [LARGE SCALE GENOMIC DNA]</scope>
    <source>
        <strain evidence="4">ESH_2018</strain>
    </source>
</reference>
<dbReference type="PANTHER" id="PTHR24171">
    <property type="entry name" value="ANKYRIN REPEAT DOMAIN-CONTAINING PROTEIN 39-RELATED"/>
    <property type="match status" value="1"/>
</dbReference>
<dbReference type="Proteomes" id="UP000823046">
    <property type="component" value="Unassembled WGS sequence"/>
</dbReference>
<proteinExistence type="predicted"/>
<dbReference type="PROSITE" id="PS50088">
    <property type="entry name" value="ANK_REPEAT"/>
    <property type="match status" value="2"/>
</dbReference>
<evidence type="ECO:0000256" key="1">
    <source>
        <dbReference type="ARBA" id="ARBA00022737"/>
    </source>
</evidence>
<dbReference type="SUPFAM" id="SSF48403">
    <property type="entry name" value="Ankyrin repeat"/>
    <property type="match status" value="1"/>
</dbReference>
<dbReference type="InterPro" id="IPR036770">
    <property type="entry name" value="Ankyrin_rpt-contain_sf"/>
</dbReference>
<gene>
    <name evidence="4" type="ORF">IE077_004428</name>
</gene>
<comment type="caution">
    <text evidence="4">The sequence shown here is derived from an EMBL/GenBank/DDBJ whole genome shotgun (WGS) entry which is preliminary data.</text>
</comment>
<keyword evidence="2 3" id="KW-0040">ANK repeat</keyword>
<feature type="repeat" description="ANK" evidence="3">
    <location>
        <begin position="147"/>
        <end position="169"/>
    </location>
</feature>
<feature type="repeat" description="ANK" evidence="3">
    <location>
        <begin position="81"/>
        <end position="113"/>
    </location>
</feature>
<evidence type="ECO:0000313" key="4">
    <source>
        <dbReference type="EMBL" id="KAF8820803.1"/>
    </source>
</evidence>
<organism evidence="4 5">
    <name type="scientific">Cardiosporidium cionae</name>
    <dbReference type="NCBI Taxonomy" id="476202"/>
    <lineage>
        <taxon>Eukaryota</taxon>
        <taxon>Sar</taxon>
        <taxon>Alveolata</taxon>
        <taxon>Apicomplexa</taxon>
        <taxon>Aconoidasida</taxon>
        <taxon>Nephromycida</taxon>
        <taxon>Cardiosporidium</taxon>
    </lineage>
</organism>
<evidence type="ECO:0000256" key="3">
    <source>
        <dbReference type="PROSITE-ProRule" id="PRU00023"/>
    </source>
</evidence>
<protein>
    <submittedName>
        <fullName evidence="4">Ankyrin repeat protein</fullName>
    </submittedName>
</protein>
<keyword evidence="1" id="KW-0677">Repeat</keyword>
<name>A0ABQ7JA33_9APIC</name>
<keyword evidence="5" id="KW-1185">Reference proteome</keyword>
<dbReference type="Pfam" id="PF12796">
    <property type="entry name" value="Ank_2"/>
    <property type="match status" value="1"/>
</dbReference>
<dbReference type="InterPro" id="IPR002110">
    <property type="entry name" value="Ankyrin_rpt"/>
</dbReference>
<dbReference type="Gene3D" id="1.25.40.20">
    <property type="entry name" value="Ankyrin repeat-containing domain"/>
    <property type="match status" value="1"/>
</dbReference>
<sequence>MQSLSLDWLAYLSPVLPTKLEKERIVELFYQLQSLVSLRTARAAALSENDKLRINFSEFVTGGKCWSTMEYIATVFEKITFYQSMLQVACKNGSTNIVKLLLKGGCTVDVADSCGKTPLIRAVEEKNLELAQILIQYHANPCSSTKNAVTPLHIATTNLDLEMCHLLLQ</sequence>
<evidence type="ECO:0000256" key="2">
    <source>
        <dbReference type="ARBA" id="ARBA00023043"/>
    </source>
</evidence>
<evidence type="ECO:0000313" key="5">
    <source>
        <dbReference type="Proteomes" id="UP000823046"/>
    </source>
</evidence>